<dbReference type="CDD" id="cd05233">
    <property type="entry name" value="SDR_c"/>
    <property type="match status" value="1"/>
</dbReference>
<dbReference type="GO" id="GO:0016616">
    <property type="term" value="F:oxidoreductase activity, acting on the CH-OH group of donors, NAD or NADP as acceptor"/>
    <property type="evidence" value="ECO:0007669"/>
    <property type="project" value="TreeGrafter"/>
</dbReference>
<sequence>MERFKKVDVLVNNAGISGASWDMKMDVRAWDTVMDVNIFGCLLGIQMVIPHMIESGSGSIINMSSQMGLVGSTSTHPAYNASKGAVRALSKGIAVQYAKENIRCNSIHPGPIGTAMVSDIFRTPDLMSDAISKIPLRRIGSPCDIAHGALFLASDESS</sequence>
<evidence type="ECO:0000313" key="3">
    <source>
        <dbReference type="EMBL" id="SVB55625.1"/>
    </source>
</evidence>
<proteinExistence type="inferred from homology"/>
<dbReference type="Pfam" id="PF13561">
    <property type="entry name" value="adh_short_C2"/>
    <property type="match status" value="1"/>
</dbReference>
<keyword evidence="2" id="KW-0560">Oxidoreductase</keyword>
<evidence type="ECO:0000256" key="1">
    <source>
        <dbReference type="ARBA" id="ARBA00006484"/>
    </source>
</evidence>
<comment type="similarity">
    <text evidence="1">Belongs to the short-chain dehydrogenases/reductases (SDR) family.</text>
</comment>
<accession>A0A382EYX6</accession>
<dbReference type="PANTHER" id="PTHR42760:SF115">
    <property type="entry name" value="3-OXOACYL-[ACYL-CARRIER-PROTEIN] REDUCTASE FABG"/>
    <property type="match status" value="1"/>
</dbReference>
<dbReference type="InterPro" id="IPR036291">
    <property type="entry name" value="NAD(P)-bd_dom_sf"/>
</dbReference>
<reference evidence="3" key="1">
    <citation type="submission" date="2018-05" db="EMBL/GenBank/DDBJ databases">
        <authorList>
            <person name="Lanie J.A."/>
            <person name="Ng W.-L."/>
            <person name="Kazmierczak K.M."/>
            <person name="Andrzejewski T.M."/>
            <person name="Davidsen T.M."/>
            <person name="Wayne K.J."/>
            <person name="Tettelin H."/>
            <person name="Glass J.I."/>
            <person name="Rusch D."/>
            <person name="Podicherti R."/>
            <person name="Tsui H.-C.T."/>
            <person name="Winkler M.E."/>
        </authorList>
    </citation>
    <scope>NUCLEOTIDE SEQUENCE</scope>
</reference>
<dbReference type="PRINTS" id="PR00080">
    <property type="entry name" value="SDRFAMILY"/>
</dbReference>
<dbReference type="Gene3D" id="3.40.50.720">
    <property type="entry name" value="NAD(P)-binding Rossmann-like Domain"/>
    <property type="match status" value="1"/>
</dbReference>
<gene>
    <name evidence="3" type="ORF">METZ01_LOCUS208479</name>
</gene>
<dbReference type="PANTHER" id="PTHR42760">
    <property type="entry name" value="SHORT-CHAIN DEHYDROGENASES/REDUCTASES FAMILY MEMBER"/>
    <property type="match status" value="1"/>
</dbReference>
<feature type="non-terminal residue" evidence="3">
    <location>
        <position position="158"/>
    </location>
</feature>
<dbReference type="EMBL" id="UINC01046963">
    <property type="protein sequence ID" value="SVB55625.1"/>
    <property type="molecule type" value="Genomic_DNA"/>
</dbReference>
<dbReference type="AlphaFoldDB" id="A0A382EYX6"/>
<dbReference type="PRINTS" id="PR00081">
    <property type="entry name" value="GDHRDH"/>
</dbReference>
<evidence type="ECO:0000256" key="2">
    <source>
        <dbReference type="ARBA" id="ARBA00023002"/>
    </source>
</evidence>
<protein>
    <submittedName>
        <fullName evidence="3">Uncharacterized protein</fullName>
    </submittedName>
</protein>
<name>A0A382EYX6_9ZZZZ</name>
<dbReference type="InterPro" id="IPR002347">
    <property type="entry name" value="SDR_fam"/>
</dbReference>
<dbReference type="SUPFAM" id="SSF51735">
    <property type="entry name" value="NAD(P)-binding Rossmann-fold domains"/>
    <property type="match status" value="1"/>
</dbReference>
<organism evidence="3">
    <name type="scientific">marine metagenome</name>
    <dbReference type="NCBI Taxonomy" id="408172"/>
    <lineage>
        <taxon>unclassified sequences</taxon>
        <taxon>metagenomes</taxon>
        <taxon>ecological metagenomes</taxon>
    </lineage>
</organism>